<feature type="domain" description="CENP-V/GFA" evidence="5">
    <location>
        <begin position="10"/>
        <end position="142"/>
    </location>
</feature>
<dbReference type="Proteomes" id="UP001201163">
    <property type="component" value="Unassembled WGS sequence"/>
</dbReference>
<dbReference type="PANTHER" id="PTHR33337:SF40">
    <property type="entry name" value="CENP-V_GFA DOMAIN-CONTAINING PROTEIN-RELATED"/>
    <property type="match status" value="1"/>
</dbReference>
<keyword evidence="3" id="KW-0862">Zinc</keyword>
<dbReference type="AlphaFoldDB" id="A0AAD4QDY5"/>
<reference evidence="6" key="1">
    <citation type="submission" date="2022-01" db="EMBL/GenBank/DDBJ databases">
        <title>Comparative genomics reveals a dynamic genome evolution in the ectomycorrhizal milk-cap (Lactarius) mushrooms.</title>
        <authorList>
            <consortium name="DOE Joint Genome Institute"/>
            <person name="Lebreton A."/>
            <person name="Tang N."/>
            <person name="Kuo A."/>
            <person name="LaButti K."/>
            <person name="Drula E."/>
            <person name="Barry K."/>
            <person name="Clum A."/>
            <person name="Lipzen A."/>
            <person name="Mousain D."/>
            <person name="Ng V."/>
            <person name="Wang R."/>
            <person name="Wang X."/>
            <person name="Dai Y."/>
            <person name="Henrissat B."/>
            <person name="Grigoriev I.V."/>
            <person name="Guerin-Laguette A."/>
            <person name="Yu F."/>
            <person name="Martin F.M."/>
        </authorList>
    </citation>
    <scope>NUCLEOTIDE SEQUENCE</scope>
    <source>
        <strain evidence="6">QP</strain>
    </source>
</reference>
<gene>
    <name evidence="6" type="ORF">EDB92DRAFT_1859232</name>
</gene>
<dbReference type="EMBL" id="JAKELL010000024">
    <property type="protein sequence ID" value="KAH8991970.1"/>
    <property type="molecule type" value="Genomic_DNA"/>
</dbReference>
<evidence type="ECO:0000313" key="7">
    <source>
        <dbReference type="Proteomes" id="UP001201163"/>
    </source>
</evidence>
<name>A0AAD4QDY5_9AGAM</name>
<keyword evidence="2" id="KW-0479">Metal-binding</keyword>
<organism evidence="6 7">
    <name type="scientific">Lactarius akahatsu</name>
    <dbReference type="NCBI Taxonomy" id="416441"/>
    <lineage>
        <taxon>Eukaryota</taxon>
        <taxon>Fungi</taxon>
        <taxon>Dikarya</taxon>
        <taxon>Basidiomycota</taxon>
        <taxon>Agaricomycotina</taxon>
        <taxon>Agaricomycetes</taxon>
        <taxon>Russulales</taxon>
        <taxon>Russulaceae</taxon>
        <taxon>Lactarius</taxon>
    </lineage>
</organism>
<comment type="similarity">
    <text evidence="1">Belongs to the Gfa family.</text>
</comment>
<protein>
    <submittedName>
        <fullName evidence="6">Mss4-like protein</fullName>
    </submittedName>
</protein>
<sequence length="152" mass="16767">MSTITPSHPLTGACFCGAVTYALSAPPVLRAYCHCTQCQRLTGCPFIHTIHFPASAFAWTHDSPVDSFVNPLKPWKTRTRCRACGVTVSSHNSKTDRISVWGPHLARDDSGHILRWAELRPTAHIFYGTRLLDIGDGLGKWEGYEGTSEKIA</sequence>
<dbReference type="InterPro" id="IPR006913">
    <property type="entry name" value="CENP-V/GFA"/>
</dbReference>
<dbReference type="PANTHER" id="PTHR33337">
    <property type="entry name" value="GFA DOMAIN-CONTAINING PROTEIN"/>
    <property type="match status" value="1"/>
</dbReference>
<keyword evidence="4" id="KW-0456">Lyase</keyword>
<dbReference type="PROSITE" id="PS51891">
    <property type="entry name" value="CENP_V_GFA"/>
    <property type="match status" value="1"/>
</dbReference>
<dbReference type="GO" id="GO:0016846">
    <property type="term" value="F:carbon-sulfur lyase activity"/>
    <property type="evidence" value="ECO:0007669"/>
    <property type="project" value="InterPro"/>
</dbReference>
<evidence type="ECO:0000256" key="4">
    <source>
        <dbReference type="ARBA" id="ARBA00023239"/>
    </source>
</evidence>
<dbReference type="Gene3D" id="3.90.1590.10">
    <property type="entry name" value="glutathione-dependent formaldehyde- activating enzyme (gfa)"/>
    <property type="match status" value="1"/>
</dbReference>
<dbReference type="GO" id="GO:0046872">
    <property type="term" value="F:metal ion binding"/>
    <property type="evidence" value="ECO:0007669"/>
    <property type="project" value="UniProtKB-KW"/>
</dbReference>
<evidence type="ECO:0000313" key="6">
    <source>
        <dbReference type="EMBL" id="KAH8991970.1"/>
    </source>
</evidence>
<dbReference type="SUPFAM" id="SSF51316">
    <property type="entry name" value="Mss4-like"/>
    <property type="match status" value="1"/>
</dbReference>
<dbReference type="Pfam" id="PF04828">
    <property type="entry name" value="GFA"/>
    <property type="match status" value="1"/>
</dbReference>
<dbReference type="InterPro" id="IPR011057">
    <property type="entry name" value="Mss4-like_sf"/>
</dbReference>
<accession>A0AAD4QDY5</accession>
<proteinExistence type="inferred from homology"/>
<evidence type="ECO:0000259" key="5">
    <source>
        <dbReference type="PROSITE" id="PS51891"/>
    </source>
</evidence>
<comment type="caution">
    <text evidence="6">The sequence shown here is derived from an EMBL/GenBank/DDBJ whole genome shotgun (WGS) entry which is preliminary data.</text>
</comment>
<evidence type="ECO:0000256" key="3">
    <source>
        <dbReference type="ARBA" id="ARBA00022833"/>
    </source>
</evidence>
<keyword evidence="7" id="KW-1185">Reference proteome</keyword>
<evidence type="ECO:0000256" key="1">
    <source>
        <dbReference type="ARBA" id="ARBA00005495"/>
    </source>
</evidence>
<evidence type="ECO:0000256" key="2">
    <source>
        <dbReference type="ARBA" id="ARBA00022723"/>
    </source>
</evidence>